<dbReference type="SUPFAM" id="SSF63737">
    <property type="entry name" value="Leukotriene A4 hydrolase N-terminal domain"/>
    <property type="match status" value="1"/>
</dbReference>
<keyword evidence="4" id="KW-0645">Protease</keyword>
<evidence type="ECO:0000313" key="15">
    <source>
        <dbReference type="EMBL" id="EFN86103.1"/>
    </source>
</evidence>
<feature type="binding site" evidence="11">
    <location>
        <position position="374"/>
    </location>
    <ligand>
        <name>Zn(2+)</name>
        <dbReference type="ChEBI" id="CHEBI:29105"/>
        <note>catalytic</note>
    </ligand>
</feature>
<evidence type="ECO:0000256" key="9">
    <source>
        <dbReference type="ARBA" id="ARBA00023288"/>
    </source>
</evidence>
<dbReference type="Gene3D" id="2.60.40.1730">
    <property type="entry name" value="tricorn interacting facor f3 domain"/>
    <property type="match status" value="1"/>
</dbReference>
<dbReference type="InterPro" id="IPR045357">
    <property type="entry name" value="Aminopeptidase_N-like_N"/>
</dbReference>
<dbReference type="Gene3D" id="1.10.390.10">
    <property type="entry name" value="Neutral Protease Domain 2"/>
    <property type="match status" value="1"/>
</dbReference>
<dbReference type="GO" id="GO:0005886">
    <property type="term" value="C:plasma membrane"/>
    <property type="evidence" value="ECO:0007669"/>
    <property type="project" value="UniProtKB-SubCell"/>
</dbReference>
<dbReference type="PANTHER" id="PTHR11533:SF299">
    <property type="entry name" value="AMINOPEPTIDASE"/>
    <property type="match status" value="1"/>
</dbReference>
<dbReference type="GO" id="GO:0005737">
    <property type="term" value="C:cytoplasm"/>
    <property type="evidence" value="ECO:0007669"/>
    <property type="project" value="TreeGrafter"/>
</dbReference>
<accession>E2BDX7</accession>
<dbReference type="GO" id="GO:0070006">
    <property type="term" value="F:metalloaminopeptidase activity"/>
    <property type="evidence" value="ECO:0007669"/>
    <property type="project" value="TreeGrafter"/>
</dbReference>
<dbReference type="PRINTS" id="PR00756">
    <property type="entry name" value="ALADIPTASE"/>
</dbReference>
<dbReference type="PANTHER" id="PTHR11533">
    <property type="entry name" value="PROTEASE M1 ZINC METALLOPROTEASE"/>
    <property type="match status" value="1"/>
</dbReference>
<keyword evidence="8" id="KW-0482">Metalloprotease</keyword>
<feature type="signal peptide" evidence="12">
    <location>
        <begin position="1"/>
        <end position="21"/>
    </location>
</feature>
<dbReference type="AlphaFoldDB" id="E2BDX7"/>
<keyword evidence="6" id="KW-0378">Hydrolase</keyword>
<dbReference type="GO" id="GO:0008270">
    <property type="term" value="F:zinc ion binding"/>
    <property type="evidence" value="ECO:0007669"/>
    <property type="project" value="InterPro"/>
</dbReference>
<dbReference type="InterPro" id="IPR014782">
    <property type="entry name" value="Peptidase_M1_dom"/>
</dbReference>
<evidence type="ECO:0000256" key="2">
    <source>
        <dbReference type="ARBA" id="ARBA00010136"/>
    </source>
</evidence>
<keyword evidence="16" id="KW-1185">Reference proteome</keyword>
<feature type="domain" description="Aminopeptidase N-like N-terminal" evidence="14">
    <location>
        <begin position="50"/>
        <end position="240"/>
    </location>
</feature>
<feature type="domain" description="Peptidase M1 membrane alanine aminopeptidase" evidence="13">
    <location>
        <begin position="279"/>
        <end position="397"/>
    </location>
</feature>
<dbReference type="InterPro" id="IPR001930">
    <property type="entry name" value="Peptidase_M1"/>
</dbReference>
<dbReference type="Pfam" id="PF01433">
    <property type="entry name" value="Peptidase_M1"/>
    <property type="match status" value="1"/>
</dbReference>
<keyword evidence="3" id="KW-0336">GPI-anchor</keyword>
<evidence type="ECO:0000313" key="16">
    <source>
        <dbReference type="Proteomes" id="UP000008237"/>
    </source>
</evidence>
<comment type="subcellular location">
    <subcellularLocation>
        <location evidence="1">Cell membrane</location>
        <topology evidence="1">Lipid-anchor</topology>
        <topology evidence="1">GPI-anchor</topology>
    </subcellularLocation>
</comment>
<keyword evidence="15" id="KW-0031">Aminopeptidase</keyword>
<feature type="chain" id="PRO_5003157773" evidence="12">
    <location>
        <begin position="22"/>
        <end position="402"/>
    </location>
</feature>
<keyword evidence="9" id="KW-0449">Lipoprotein</keyword>
<dbReference type="OrthoDB" id="510539at2759"/>
<dbReference type="GO" id="GO:0005615">
    <property type="term" value="C:extracellular space"/>
    <property type="evidence" value="ECO:0007669"/>
    <property type="project" value="TreeGrafter"/>
</dbReference>
<dbReference type="SUPFAM" id="SSF55486">
    <property type="entry name" value="Metalloproteases ('zincins'), catalytic domain"/>
    <property type="match status" value="1"/>
</dbReference>
<dbReference type="GO" id="GO:0043171">
    <property type="term" value="P:peptide catabolic process"/>
    <property type="evidence" value="ECO:0007669"/>
    <property type="project" value="TreeGrafter"/>
</dbReference>
<feature type="active site" description="Proton acceptor" evidence="10">
    <location>
        <position position="352"/>
    </location>
</feature>
<dbReference type="Proteomes" id="UP000008237">
    <property type="component" value="Unassembled WGS sequence"/>
</dbReference>
<evidence type="ECO:0000256" key="4">
    <source>
        <dbReference type="ARBA" id="ARBA00022670"/>
    </source>
</evidence>
<dbReference type="InParanoid" id="E2BDX7"/>
<comment type="cofactor">
    <cofactor evidence="11">
        <name>Zn(2+)</name>
        <dbReference type="ChEBI" id="CHEBI:29105"/>
    </cofactor>
    <text evidence="11">Binds 1 zinc ion per subunit.</text>
</comment>
<dbReference type="InterPro" id="IPR027268">
    <property type="entry name" value="Peptidase_M4/M1_CTD_sf"/>
</dbReference>
<evidence type="ECO:0000256" key="1">
    <source>
        <dbReference type="ARBA" id="ARBA00004609"/>
    </source>
</evidence>
<sequence length="402" mass="45772">MHYRGFTIAIICLIVNDLCTGQFEEVSCDINNGYEPPADLGGRLSQDVLPDSYVIAVSPDFIKNEFYASIQINLRIRKERNYIALHTKDLVIASAQLHEARSPRERILVESVCYADKYEMILVRTAGRMATGEYFLRMNFSGRLTGRTSGLYLSTYGNFEYERDRKLLVTQFEPAYARTAFPCFDEPSFKAVFHIRLVHSARSHYRALSNMPISKVASATSNSDTVITYFAPTPPMSTYLVAFVLSDFECLTSSIGSSSGKEIPLSVCTRAVYRNEVRFALRFAARALKYYSDLLRIDYHLPKLDLVAVPDFAAGAMENWGLVTFREAKLLRDGARTSYADMRSIALTVAHELAHMWFGDSVTMKWWNDLWLSEGFATYMQHRAVDSIFPAWRQVRENLSQD</sequence>
<dbReference type="STRING" id="610380.E2BDX7"/>
<dbReference type="Pfam" id="PF17900">
    <property type="entry name" value="Peptidase_M1_N"/>
    <property type="match status" value="1"/>
</dbReference>
<comment type="similarity">
    <text evidence="2">Belongs to the peptidase M1 family.</text>
</comment>
<evidence type="ECO:0000259" key="13">
    <source>
        <dbReference type="Pfam" id="PF01433"/>
    </source>
</evidence>
<gene>
    <name evidence="15" type="ORF">EAI_12562</name>
</gene>
<dbReference type="GO" id="GO:0006508">
    <property type="term" value="P:proteolysis"/>
    <property type="evidence" value="ECO:0007669"/>
    <property type="project" value="UniProtKB-KW"/>
</dbReference>
<dbReference type="InterPro" id="IPR042097">
    <property type="entry name" value="Aminopeptidase_N-like_N_sf"/>
</dbReference>
<feature type="binding site" evidence="11">
    <location>
        <position position="355"/>
    </location>
    <ligand>
        <name>Zn(2+)</name>
        <dbReference type="ChEBI" id="CHEBI:29105"/>
        <note>catalytic</note>
    </ligand>
</feature>
<dbReference type="InterPro" id="IPR034016">
    <property type="entry name" value="M1_APN-typ"/>
</dbReference>
<keyword evidence="7 11" id="KW-0862">Zinc</keyword>
<keyword evidence="3" id="KW-0325">Glycoprotein</keyword>
<dbReference type="GO" id="GO:0042277">
    <property type="term" value="F:peptide binding"/>
    <property type="evidence" value="ECO:0007669"/>
    <property type="project" value="TreeGrafter"/>
</dbReference>
<feature type="binding site" evidence="11">
    <location>
        <position position="351"/>
    </location>
    <ligand>
        <name>Zn(2+)</name>
        <dbReference type="ChEBI" id="CHEBI:29105"/>
        <note>catalytic</note>
    </ligand>
</feature>
<evidence type="ECO:0000256" key="5">
    <source>
        <dbReference type="ARBA" id="ARBA00022723"/>
    </source>
</evidence>
<dbReference type="CDD" id="cd09601">
    <property type="entry name" value="M1_APN-Q_like"/>
    <property type="match status" value="1"/>
</dbReference>
<keyword evidence="12" id="KW-0732">Signal</keyword>
<dbReference type="MEROPS" id="M01.A11"/>
<evidence type="ECO:0000256" key="11">
    <source>
        <dbReference type="PIRSR" id="PIRSR634016-3"/>
    </source>
</evidence>
<proteinExistence type="inferred from homology"/>
<evidence type="ECO:0000256" key="7">
    <source>
        <dbReference type="ARBA" id="ARBA00022833"/>
    </source>
</evidence>
<evidence type="ECO:0000256" key="12">
    <source>
        <dbReference type="SAM" id="SignalP"/>
    </source>
</evidence>
<reference evidence="15 16" key="1">
    <citation type="journal article" date="2010" name="Science">
        <title>Genomic comparison of the ants Camponotus floridanus and Harpegnathos saltator.</title>
        <authorList>
            <person name="Bonasio R."/>
            <person name="Zhang G."/>
            <person name="Ye C."/>
            <person name="Mutti N.S."/>
            <person name="Fang X."/>
            <person name="Qin N."/>
            <person name="Donahue G."/>
            <person name="Yang P."/>
            <person name="Li Q."/>
            <person name="Li C."/>
            <person name="Zhang P."/>
            <person name="Huang Z."/>
            <person name="Berger S.L."/>
            <person name="Reinberg D."/>
            <person name="Wang J."/>
            <person name="Liebig J."/>
        </authorList>
    </citation>
    <scope>NUCLEOTIDE SEQUENCE [LARGE SCALE GENOMIC DNA]</scope>
    <source>
        <strain evidence="15 16">R22 G/1</strain>
    </source>
</reference>
<keyword evidence="5 11" id="KW-0479">Metal-binding</keyword>
<protein>
    <submittedName>
        <fullName evidence="15">Leucyl-cystinyl aminopeptidase</fullName>
    </submittedName>
</protein>
<keyword evidence="3" id="KW-0472">Membrane</keyword>
<dbReference type="GO" id="GO:0098552">
    <property type="term" value="C:side of membrane"/>
    <property type="evidence" value="ECO:0007669"/>
    <property type="project" value="UniProtKB-KW"/>
</dbReference>
<dbReference type="EMBL" id="GL447693">
    <property type="protein sequence ID" value="EFN86103.1"/>
    <property type="molecule type" value="Genomic_DNA"/>
</dbReference>
<evidence type="ECO:0000256" key="3">
    <source>
        <dbReference type="ARBA" id="ARBA00022622"/>
    </source>
</evidence>
<evidence type="ECO:0000256" key="8">
    <source>
        <dbReference type="ARBA" id="ARBA00023049"/>
    </source>
</evidence>
<name>E2BDX7_HARSA</name>
<dbReference type="InterPro" id="IPR050344">
    <property type="entry name" value="Peptidase_M1_aminopeptidases"/>
</dbReference>
<organism evidence="16">
    <name type="scientific">Harpegnathos saltator</name>
    <name type="common">Jerdon's jumping ant</name>
    <dbReference type="NCBI Taxonomy" id="610380"/>
    <lineage>
        <taxon>Eukaryota</taxon>
        <taxon>Metazoa</taxon>
        <taxon>Ecdysozoa</taxon>
        <taxon>Arthropoda</taxon>
        <taxon>Hexapoda</taxon>
        <taxon>Insecta</taxon>
        <taxon>Pterygota</taxon>
        <taxon>Neoptera</taxon>
        <taxon>Endopterygota</taxon>
        <taxon>Hymenoptera</taxon>
        <taxon>Apocrita</taxon>
        <taxon>Aculeata</taxon>
        <taxon>Formicoidea</taxon>
        <taxon>Formicidae</taxon>
        <taxon>Ponerinae</taxon>
        <taxon>Ponerini</taxon>
        <taxon>Harpegnathos</taxon>
    </lineage>
</organism>
<evidence type="ECO:0000259" key="14">
    <source>
        <dbReference type="Pfam" id="PF17900"/>
    </source>
</evidence>
<dbReference type="OMA" id="GFANCEN"/>
<evidence type="ECO:0000256" key="10">
    <source>
        <dbReference type="PIRSR" id="PIRSR634016-1"/>
    </source>
</evidence>
<evidence type="ECO:0000256" key="6">
    <source>
        <dbReference type="ARBA" id="ARBA00022801"/>
    </source>
</evidence>